<keyword evidence="2" id="KW-1003">Cell membrane</keyword>
<proteinExistence type="predicted"/>
<dbReference type="GO" id="GO:0016740">
    <property type="term" value="F:transferase activity"/>
    <property type="evidence" value="ECO:0007669"/>
    <property type="project" value="UniProtKB-KW"/>
</dbReference>
<evidence type="ECO:0000256" key="4">
    <source>
        <dbReference type="ARBA" id="ARBA00022692"/>
    </source>
</evidence>
<comment type="subcellular location">
    <subcellularLocation>
        <location evidence="1">Cell membrane</location>
        <topology evidence="1">Multi-pass membrane protein</topology>
    </subcellularLocation>
</comment>
<dbReference type="PANTHER" id="PTHR30443">
    <property type="entry name" value="INNER MEMBRANE PROTEIN"/>
    <property type="match status" value="1"/>
</dbReference>
<dbReference type="RefSeq" id="WP_284937626.1">
    <property type="nucleotide sequence ID" value="NZ_JANURM010000006.1"/>
</dbReference>
<protein>
    <submittedName>
        <fullName evidence="8">Phosphoethanolamine transferase</fullName>
    </submittedName>
</protein>
<name>A0ABT7HQS2_9BACT</name>
<feature type="domain" description="Sulfatase N-terminal" evidence="7">
    <location>
        <begin position="37"/>
        <end position="325"/>
    </location>
</feature>
<comment type="caution">
    <text evidence="8">The sequence shown here is derived from an EMBL/GenBank/DDBJ whole genome shotgun (WGS) entry which is preliminary data.</text>
</comment>
<organism evidence="8 9">
    <name type="scientific">Campylobacter gastrosuis</name>
    <dbReference type="NCBI Taxonomy" id="2974576"/>
    <lineage>
        <taxon>Bacteria</taxon>
        <taxon>Pseudomonadati</taxon>
        <taxon>Campylobacterota</taxon>
        <taxon>Epsilonproteobacteria</taxon>
        <taxon>Campylobacterales</taxon>
        <taxon>Campylobacteraceae</taxon>
        <taxon>Campylobacter</taxon>
    </lineage>
</organism>
<dbReference type="InterPro" id="IPR000917">
    <property type="entry name" value="Sulfatase_N"/>
</dbReference>
<evidence type="ECO:0000313" key="9">
    <source>
        <dbReference type="Proteomes" id="UP001173801"/>
    </source>
</evidence>
<sequence>MSEFLSQNRSVNLAKINQKFDEIALKNSQIVAKNGVKNVVFVIGESLGRDFMGLYNPKFKTTPHQNELLSSGNLINFTDTIAPELYTQAVLKTLLNFSNENKSWQDSLNIVDLFKLSGYKTFWLSNQDYVPIDRANATATHTANRADKSLFLKYGELWDTKNSFDDELLAPLKNFYQNAKTRGFYALHLIANHVDYKNRYTDDFAKFSPKDISTNALNFTQKEQVAHYLNSVLYNDFIISEIFKIFKDDEAIIIYISDHAQVLYRQKDVLSHAVLNRFVLEIPLIFIATDKFRANHADIWRELNEAKNLAFMSDDLIHVAADIIGVKPLEYDAKRSVISGEFNARERIINGVNYESPKNEKPFW</sequence>
<dbReference type="EMBL" id="JANURM010000006">
    <property type="protein sequence ID" value="MDL0088968.1"/>
    <property type="molecule type" value="Genomic_DNA"/>
</dbReference>
<dbReference type="Gene3D" id="3.40.720.10">
    <property type="entry name" value="Alkaline Phosphatase, subunit A"/>
    <property type="match status" value="1"/>
</dbReference>
<evidence type="ECO:0000256" key="1">
    <source>
        <dbReference type="ARBA" id="ARBA00004651"/>
    </source>
</evidence>
<evidence type="ECO:0000256" key="2">
    <source>
        <dbReference type="ARBA" id="ARBA00022475"/>
    </source>
</evidence>
<dbReference type="InterPro" id="IPR058130">
    <property type="entry name" value="PEA_transf_C"/>
</dbReference>
<gene>
    <name evidence="8" type="ORF">NYG85_06220</name>
</gene>
<dbReference type="Pfam" id="PF00884">
    <property type="entry name" value="Sulfatase"/>
    <property type="match status" value="1"/>
</dbReference>
<evidence type="ECO:0000256" key="3">
    <source>
        <dbReference type="ARBA" id="ARBA00022679"/>
    </source>
</evidence>
<keyword evidence="4" id="KW-0812">Transmembrane</keyword>
<evidence type="ECO:0000256" key="5">
    <source>
        <dbReference type="ARBA" id="ARBA00022989"/>
    </source>
</evidence>
<reference evidence="8" key="1">
    <citation type="submission" date="2022-08" db="EMBL/GenBank/DDBJ databases">
        <authorList>
            <person name="Wang H."/>
        </authorList>
    </citation>
    <scope>NUCLEOTIDE SEQUENCE</scope>
    <source>
        <strain evidence="8">PS10</strain>
    </source>
</reference>
<evidence type="ECO:0000313" key="8">
    <source>
        <dbReference type="EMBL" id="MDL0088968.1"/>
    </source>
</evidence>
<dbReference type="PANTHER" id="PTHR30443:SF2">
    <property type="entry name" value="PHOSPHOETHANOLAMINE TRANSFERASE EPTC"/>
    <property type="match status" value="1"/>
</dbReference>
<accession>A0ABT7HQS2</accession>
<reference evidence="8" key="2">
    <citation type="journal article" date="2023" name="Microorganisms">
        <title>Isolation and Genomic Characteristics of Cat-Borne Campylobacter felis sp. nov. and Sheep-Borne Campylobacter ovis sp. nov.</title>
        <authorList>
            <person name="Wang H."/>
            <person name="Li Y."/>
            <person name="Gu Y."/>
            <person name="Zhou G."/>
            <person name="Chen X."/>
            <person name="Zhang X."/>
            <person name="Shao Z."/>
            <person name="Zhang J."/>
            <person name="Zhang M."/>
        </authorList>
    </citation>
    <scope>NUCLEOTIDE SEQUENCE</scope>
    <source>
        <strain evidence="8">PS10</strain>
    </source>
</reference>
<evidence type="ECO:0000259" key="7">
    <source>
        <dbReference type="Pfam" id="PF00884"/>
    </source>
</evidence>
<dbReference type="CDD" id="cd16017">
    <property type="entry name" value="LptA"/>
    <property type="match status" value="1"/>
</dbReference>
<keyword evidence="3 8" id="KW-0808">Transferase</keyword>
<keyword evidence="5" id="KW-1133">Transmembrane helix</keyword>
<keyword evidence="9" id="KW-1185">Reference proteome</keyword>
<dbReference type="InterPro" id="IPR040423">
    <property type="entry name" value="PEA_transferase"/>
</dbReference>
<evidence type="ECO:0000256" key="6">
    <source>
        <dbReference type="ARBA" id="ARBA00023136"/>
    </source>
</evidence>
<dbReference type="InterPro" id="IPR017850">
    <property type="entry name" value="Alkaline_phosphatase_core_sf"/>
</dbReference>
<dbReference type="Proteomes" id="UP001173801">
    <property type="component" value="Unassembled WGS sequence"/>
</dbReference>
<keyword evidence="6" id="KW-0472">Membrane</keyword>
<dbReference type="SUPFAM" id="SSF53649">
    <property type="entry name" value="Alkaline phosphatase-like"/>
    <property type="match status" value="1"/>
</dbReference>